<keyword evidence="2" id="KW-1185">Reference proteome</keyword>
<proteinExistence type="predicted"/>
<name>A0A8R1I971_CAEJA</name>
<dbReference type="AlphaFoldDB" id="A0A8R1I971"/>
<protein>
    <submittedName>
        <fullName evidence="1">Uncharacterized protein</fullName>
    </submittedName>
</protein>
<dbReference type="PANTHER" id="PTHR47324:SF4">
    <property type="entry name" value="EGF-LIKE DOMAIN-CONTAINING PROTEIN"/>
    <property type="match status" value="1"/>
</dbReference>
<reference evidence="1" key="2">
    <citation type="submission" date="2022-06" db="UniProtKB">
        <authorList>
            <consortium name="EnsemblMetazoa"/>
        </authorList>
    </citation>
    <scope>IDENTIFICATION</scope>
    <source>
        <strain evidence="1">DF5081</strain>
    </source>
</reference>
<dbReference type="InterPro" id="IPR053295">
    <property type="entry name" value="Innate_immunity_reg"/>
</dbReference>
<organism evidence="1 2">
    <name type="scientific">Caenorhabditis japonica</name>
    <dbReference type="NCBI Taxonomy" id="281687"/>
    <lineage>
        <taxon>Eukaryota</taxon>
        <taxon>Metazoa</taxon>
        <taxon>Ecdysozoa</taxon>
        <taxon>Nematoda</taxon>
        <taxon>Chromadorea</taxon>
        <taxon>Rhabditida</taxon>
        <taxon>Rhabditina</taxon>
        <taxon>Rhabditomorpha</taxon>
        <taxon>Rhabditoidea</taxon>
        <taxon>Rhabditidae</taxon>
        <taxon>Peloderinae</taxon>
        <taxon>Caenorhabditis</taxon>
    </lineage>
</organism>
<evidence type="ECO:0000313" key="1">
    <source>
        <dbReference type="EnsemblMetazoa" id="CJA27602.1"/>
    </source>
</evidence>
<accession>A0A8R1I971</accession>
<sequence length="164" mass="17805">MTNGRIIPLTGQEPSLSVLFSDLMTLNGLTTDQEQYDCHTAPLNLNGYVEKDAESAVFQFVGTGLKTIAITDANGNSIPTANYITFKNPNFISVNIGSADFNKYVRGVWKISALATTGGCQVTVRQKTPVGLILGFTSSSTDDVAISTQIITQRSKRILRIHYL</sequence>
<evidence type="ECO:0000313" key="2">
    <source>
        <dbReference type="Proteomes" id="UP000005237"/>
    </source>
</evidence>
<reference evidence="2" key="1">
    <citation type="submission" date="2010-08" db="EMBL/GenBank/DDBJ databases">
        <authorList>
            <consortium name="Caenorhabditis japonica Sequencing Consortium"/>
            <person name="Wilson R.K."/>
        </authorList>
    </citation>
    <scope>NUCLEOTIDE SEQUENCE [LARGE SCALE GENOMIC DNA]</scope>
    <source>
        <strain evidence="2">DF5081</strain>
    </source>
</reference>
<dbReference type="EnsemblMetazoa" id="CJA27602.1">
    <property type="protein sequence ID" value="CJA27602.1"/>
    <property type="gene ID" value="WBGene00183175"/>
</dbReference>
<dbReference type="Proteomes" id="UP000005237">
    <property type="component" value="Unassembled WGS sequence"/>
</dbReference>
<dbReference type="PANTHER" id="PTHR47324">
    <property type="entry name" value="PROTEIN IRG-7-RELATED"/>
    <property type="match status" value="1"/>
</dbReference>